<comment type="caution">
    <text evidence="2">The sequence shown here is derived from an EMBL/GenBank/DDBJ whole genome shotgun (WGS) entry which is preliminary data.</text>
</comment>
<name>A0ABV5PCY2_STRCM</name>
<reference evidence="2 3" key="1">
    <citation type="submission" date="2024-09" db="EMBL/GenBank/DDBJ databases">
        <authorList>
            <person name="Sun Q."/>
            <person name="Mori K."/>
        </authorList>
    </citation>
    <scope>NUCLEOTIDE SEQUENCE [LARGE SCALE GENOMIC DNA]</scope>
    <source>
        <strain evidence="2 3">JCM 4362</strain>
    </source>
</reference>
<sequence length="158" mass="15625">MFQIVLRAPYVISYGARRAPHSGVPMSMHRKLTRPRLFGAVASVAVVLGGAFAAQAVADTAPAPAPPKSGPAAPETAPEAAPAPADQTRPAPAAPEAALAPAGEPRPAPAAPVADDKTRPAPAAPVADGKTRPAPAGKSDAAPRVVEPGSAPAPAPQK</sequence>
<proteinExistence type="predicted"/>
<dbReference type="Proteomes" id="UP001589718">
    <property type="component" value="Unassembled WGS sequence"/>
</dbReference>
<evidence type="ECO:0000313" key="2">
    <source>
        <dbReference type="EMBL" id="MFB9521074.1"/>
    </source>
</evidence>
<feature type="compositionally biased region" description="Low complexity" evidence="1">
    <location>
        <begin position="70"/>
        <end position="103"/>
    </location>
</feature>
<protein>
    <recommendedName>
        <fullName evidence="4">Fe-S oxidoreductase</fullName>
    </recommendedName>
</protein>
<accession>A0ABV5PCY2</accession>
<gene>
    <name evidence="2" type="ORF">ACFFTU_14050</name>
</gene>
<dbReference type="RefSeq" id="WP_345223128.1">
    <property type="nucleotide sequence ID" value="NZ_BAAAXE010000013.1"/>
</dbReference>
<feature type="region of interest" description="Disordered" evidence="1">
    <location>
        <begin position="60"/>
        <end position="158"/>
    </location>
</feature>
<evidence type="ECO:0000256" key="1">
    <source>
        <dbReference type="SAM" id="MobiDB-lite"/>
    </source>
</evidence>
<evidence type="ECO:0000313" key="3">
    <source>
        <dbReference type="Proteomes" id="UP001589718"/>
    </source>
</evidence>
<evidence type="ECO:0008006" key="4">
    <source>
        <dbReference type="Google" id="ProtNLM"/>
    </source>
</evidence>
<keyword evidence="3" id="KW-1185">Reference proteome</keyword>
<dbReference type="EMBL" id="JBHMCR010000006">
    <property type="protein sequence ID" value="MFB9521074.1"/>
    <property type="molecule type" value="Genomic_DNA"/>
</dbReference>
<organism evidence="2 3">
    <name type="scientific">Streptomyces cremeus</name>
    <dbReference type="NCBI Taxonomy" id="66881"/>
    <lineage>
        <taxon>Bacteria</taxon>
        <taxon>Bacillati</taxon>
        <taxon>Actinomycetota</taxon>
        <taxon>Actinomycetes</taxon>
        <taxon>Kitasatosporales</taxon>
        <taxon>Streptomycetaceae</taxon>
        <taxon>Streptomyces</taxon>
    </lineage>
</organism>